<name>A0A1H8FZZ0_9BURK</name>
<evidence type="ECO:0000313" key="2">
    <source>
        <dbReference type="Proteomes" id="UP000199531"/>
    </source>
</evidence>
<dbReference type="STRING" id="1121117.SAMN02745977_01252"/>
<dbReference type="GO" id="GO:0016740">
    <property type="term" value="F:transferase activity"/>
    <property type="evidence" value="ECO:0007669"/>
    <property type="project" value="UniProtKB-KW"/>
</dbReference>
<dbReference type="SUPFAM" id="SSF89796">
    <property type="entry name" value="CoA-transferase family III (CaiB/BaiF)"/>
    <property type="match status" value="1"/>
</dbReference>
<reference evidence="1 2" key="1">
    <citation type="submission" date="2016-10" db="EMBL/GenBank/DDBJ databases">
        <authorList>
            <person name="de Groot N.N."/>
        </authorList>
    </citation>
    <scope>NUCLEOTIDE SEQUENCE [LARGE SCALE GENOMIC DNA]</scope>
    <source>
        <strain evidence="1 2">DSM 15123</strain>
    </source>
</reference>
<dbReference type="Gene3D" id="3.40.50.10540">
    <property type="entry name" value="Crotonobetainyl-coa:carnitine coa-transferase, domain 1"/>
    <property type="match status" value="1"/>
</dbReference>
<dbReference type="InterPro" id="IPR044855">
    <property type="entry name" value="CoA-Trfase_III_dom3_sf"/>
</dbReference>
<dbReference type="RefSeq" id="WP_091815148.1">
    <property type="nucleotide sequence ID" value="NZ_FOCW01000001.1"/>
</dbReference>
<dbReference type="Pfam" id="PF02515">
    <property type="entry name" value="CoA_transf_3"/>
    <property type="match status" value="1"/>
</dbReference>
<dbReference type="PANTHER" id="PTHR48228:SF5">
    <property type="entry name" value="ALPHA-METHYLACYL-COA RACEMASE"/>
    <property type="match status" value="1"/>
</dbReference>
<gene>
    <name evidence="1" type="ORF">SAMN02745977_01252</name>
</gene>
<dbReference type="InterPro" id="IPR023606">
    <property type="entry name" value="CoA-Trfase_III_dom_1_sf"/>
</dbReference>
<dbReference type="Gene3D" id="3.30.1540.10">
    <property type="entry name" value="formyl-coa transferase, domain 3"/>
    <property type="match status" value="1"/>
</dbReference>
<dbReference type="PANTHER" id="PTHR48228">
    <property type="entry name" value="SUCCINYL-COA--D-CITRAMALATE COA-TRANSFERASE"/>
    <property type="match status" value="1"/>
</dbReference>
<dbReference type="OrthoDB" id="9797653at2"/>
<dbReference type="InterPro" id="IPR050509">
    <property type="entry name" value="CoA-transferase_III"/>
</dbReference>
<protein>
    <submittedName>
        <fullName evidence="1">Crotonobetainyl-CoA:carnitine CoA-transferase CaiB</fullName>
    </submittedName>
</protein>
<organism evidence="1 2">
    <name type="scientific">Brachymonas denitrificans DSM 15123</name>
    <dbReference type="NCBI Taxonomy" id="1121117"/>
    <lineage>
        <taxon>Bacteria</taxon>
        <taxon>Pseudomonadati</taxon>
        <taxon>Pseudomonadota</taxon>
        <taxon>Betaproteobacteria</taxon>
        <taxon>Burkholderiales</taxon>
        <taxon>Comamonadaceae</taxon>
        <taxon>Brachymonas</taxon>
    </lineage>
</organism>
<keyword evidence="1" id="KW-0808">Transferase</keyword>
<sequence length="296" mass="32332">MSKPLKVLRGVRVVSLALNLPGPAALQRCKEMGATCIKLEPPAPAGQTTSDPMHIYSPAGHAEMHEGIKVVPVNLKTEQGQRQLHKQLEKADVLITSFRQSAMQKLGVDWKTLHKQHPHLSLVAIYGSTTNPDEAGHDLTYQAQNGLVTGLNLPPTLFADMAGSLMASEAVLQCVLHRQKHDKGTLIEVGLSQAVSYLARPRTTFDMQHPKALTGGGHVGYRVYACKDGRVALAALEPHFYQRVCVEAGIDPTVPDSIQLDSSREAIEKWLAGKTRKQLDKLAVDKDIPLETLPRD</sequence>
<dbReference type="AlphaFoldDB" id="A0A1H8FZZ0"/>
<dbReference type="EMBL" id="FOCW01000001">
    <property type="protein sequence ID" value="SEN37199.1"/>
    <property type="molecule type" value="Genomic_DNA"/>
</dbReference>
<keyword evidence="2" id="KW-1185">Reference proteome</keyword>
<dbReference type="InterPro" id="IPR003673">
    <property type="entry name" value="CoA-Trfase_fam_III"/>
</dbReference>
<evidence type="ECO:0000313" key="1">
    <source>
        <dbReference type="EMBL" id="SEN37199.1"/>
    </source>
</evidence>
<accession>A0A1H8FZZ0</accession>
<proteinExistence type="predicted"/>
<dbReference type="Proteomes" id="UP000199531">
    <property type="component" value="Unassembled WGS sequence"/>
</dbReference>